<feature type="binding site" evidence="4">
    <location>
        <position position="457"/>
    </location>
    <ligand>
        <name>Mg(2+)</name>
        <dbReference type="ChEBI" id="CHEBI:18420"/>
    </ligand>
</feature>
<comment type="function">
    <text evidence="4">Catalyzes the conversion of chorismate to isochorismate.</text>
</comment>
<keyword evidence="9" id="KW-1185">Reference proteome</keyword>
<evidence type="ECO:0000256" key="4">
    <source>
        <dbReference type="HAMAP-Rule" id="MF_01935"/>
    </source>
</evidence>
<comment type="pathway">
    <text evidence="4">Quinol/quinone metabolism; menaquinone biosynthesis.</text>
</comment>
<dbReference type="PANTHER" id="PTHR42839">
    <property type="entry name" value="ISOCHORISMATE SYNTHASE ENTC"/>
    <property type="match status" value="1"/>
</dbReference>
<dbReference type="AlphaFoldDB" id="A0A0J6DZM6"/>
<dbReference type="PATRIC" id="fig|1664069.3.peg.540"/>
<evidence type="ECO:0000313" key="7">
    <source>
        <dbReference type="EMBL" id="MEC0485745.1"/>
    </source>
</evidence>
<dbReference type="HAMAP" id="MF_01935">
    <property type="entry name" value="MenF"/>
    <property type="match status" value="1"/>
</dbReference>
<evidence type="ECO:0000313" key="8">
    <source>
        <dbReference type="Proteomes" id="UP000036168"/>
    </source>
</evidence>
<name>A0A0J6DZM6_9BACI</name>
<dbReference type="OrthoDB" id="9803598at2"/>
<dbReference type="Pfam" id="PF00425">
    <property type="entry name" value="Chorismate_bind"/>
    <property type="match status" value="1"/>
</dbReference>
<sequence length="474" mass="52618">MVTTVQRTSLREASEALNIVKKVNHAVLISYSRKIKNIDALSFFRSGEEAFAGKRFFWSDPDGEMTLIGFGKELPISTSGKDSGRYREIDQQWAHLKEKAYHFHEGEDLHQAAVGPLLFGGFSFDPLETREQHWDGYPEGAFFVPSAMLTKAGEEAFLTVNKWKSPNEDASNVLAELKAASLHLTNISAFKEDEKAGARIEAKEELHVSEWLDAIRRATSDIKKGAYDKVVLARDILLTFDKPVKLHEVLSRLMSEQKTSYIFAIEENGKSFVGASPERLIKKDGMKVLSTCLAGSIKRGETEQEDRMLGLELLNDEKNLIEHDIVVGMIHQAFLANCSHVKKPAKPGLYKTKNVQHLYTPVVGQMNDQASLFDLIEQLHPTPALGGSPQQKAVEVIRNIEPMSRGWYAAPVGWIDIGGNGEFAVAIRSGLIESNEARLFAGCGIVADSDPLLEYEETQIKLKPMLSAFGGDTL</sequence>
<dbReference type="EMBL" id="JARRTL010000010">
    <property type="protein sequence ID" value="MEC0485745.1"/>
    <property type="molecule type" value="Genomic_DNA"/>
</dbReference>
<keyword evidence="3 4" id="KW-0413">Isomerase</keyword>
<dbReference type="Proteomes" id="UP000036168">
    <property type="component" value="Unassembled WGS sequence"/>
</dbReference>
<reference evidence="7 9" key="3">
    <citation type="submission" date="2023-03" db="EMBL/GenBank/DDBJ databases">
        <title>Agriculturally important microbes genome sequencing.</title>
        <authorList>
            <person name="Dunlap C."/>
        </authorList>
    </citation>
    <scope>NUCLEOTIDE SEQUENCE [LARGE SCALE GENOMIC DNA]</scope>
    <source>
        <strain evidence="7 9">CBP-3203</strain>
    </source>
</reference>
<dbReference type="PANTHER" id="PTHR42839:SF1">
    <property type="entry name" value="ISOCHORISMATE SYNTHASE MENF"/>
    <property type="match status" value="1"/>
</dbReference>
<comment type="similarity">
    <text evidence="2 4">Belongs to the isochorismate synthase family.</text>
</comment>
<feature type="active site" description="Proton donor" evidence="4">
    <location>
        <position position="278"/>
    </location>
</feature>
<feature type="domain" description="Chorismate-utilising enzyme C-terminal" evidence="5">
    <location>
        <begin position="210"/>
        <end position="461"/>
    </location>
</feature>
<dbReference type="Gene3D" id="3.60.120.10">
    <property type="entry name" value="Anthranilate synthase"/>
    <property type="match status" value="1"/>
</dbReference>
<dbReference type="EC" id="5.4.4.2" evidence="4"/>
<evidence type="ECO:0000256" key="2">
    <source>
        <dbReference type="ARBA" id="ARBA00005297"/>
    </source>
</evidence>
<dbReference type="InterPro" id="IPR034681">
    <property type="entry name" value="MenF"/>
</dbReference>
<evidence type="ECO:0000313" key="9">
    <source>
        <dbReference type="Proteomes" id="UP001341297"/>
    </source>
</evidence>
<dbReference type="STRING" id="1664069.BGLY_3640"/>
<evidence type="ECO:0000313" key="6">
    <source>
        <dbReference type="EMBL" id="KRT94588.1"/>
    </source>
</evidence>
<dbReference type="UniPathway" id="UPA00079"/>
<dbReference type="GO" id="GO:0008909">
    <property type="term" value="F:isochorismate synthase activity"/>
    <property type="evidence" value="ECO:0007669"/>
    <property type="project" value="UniProtKB-UniRule"/>
</dbReference>
<gene>
    <name evidence="4" type="primary">menF</name>
    <name evidence="6" type="ORF">AB447_213070</name>
    <name evidence="7" type="ORF">P8828_12955</name>
</gene>
<comment type="caution">
    <text evidence="6">The sequence shown here is derived from an EMBL/GenBank/DDBJ whole genome shotgun (WGS) entry which is preliminary data.</text>
</comment>
<keyword evidence="4" id="KW-0460">Magnesium</keyword>
<dbReference type="GO" id="GO:0000287">
    <property type="term" value="F:magnesium ion binding"/>
    <property type="evidence" value="ECO:0007669"/>
    <property type="project" value="UniProtKB-UniRule"/>
</dbReference>
<comment type="cofactor">
    <cofactor evidence="4">
        <name>Mg(2+)</name>
        <dbReference type="ChEBI" id="CHEBI:18420"/>
    </cofactor>
</comment>
<dbReference type="EMBL" id="LECW02000005">
    <property type="protein sequence ID" value="KRT94588.1"/>
    <property type="molecule type" value="Genomic_DNA"/>
</dbReference>
<keyword evidence="4" id="KW-0479">Metal-binding</keyword>
<organism evidence="6 8">
    <name type="scientific">Bacillus glycinifermentans</name>
    <dbReference type="NCBI Taxonomy" id="1664069"/>
    <lineage>
        <taxon>Bacteria</taxon>
        <taxon>Bacillati</taxon>
        <taxon>Bacillota</taxon>
        <taxon>Bacilli</taxon>
        <taxon>Bacillales</taxon>
        <taxon>Bacillaceae</taxon>
        <taxon>Bacillus</taxon>
    </lineage>
</organism>
<feature type="active site" description="Proton acceptor" evidence="4">
    <location>
        <position position="229"/>
    </location>
</feature>
<proteinExistence type="inferred from homology"/>
<protein>
    <recommendedName>
        <fullName evidence="4">Isochorismate synthase MenF</fullName>
        <ecNumber evidence="4">5.4.4.2</ecNumber>
    </recommendedName>
    <alternativeName>
        <fullName evidence="4">Isochorismate mutase</fullName>
    </alternativeName>
</protein>
<dbReference type="GO" id="GO:0009697">
    <property type="term" value="P:salicylic acid biosynthetic process"/>
    <property type="evidence" value="ECO:0007669"/>
    <property type="project" value="TreeGrafter"/>
</dbReference>
<dbReference type="SUPFAM" id="SSF56322">
    <property type="entry name" value="ADC synthase"/>
    <property type="match status" value="1"/>
</dbReference>
<dbReference type="InterPro" id="IPR004561">
    <property type="entry name" value="IsoChor_synthase"/>
</dbReference>
<dbReference type="NCBIfam" id="TIGR00543">
    <property type="entry name" value="isochor_syn"/>
    <property type="match status" value="1"/>
</dbReference>
<reference evidence="6 8" key="1">
    <citation type="journal article" date="2015" name="Int. J. Syst. Evol. Microbiol.">
        <title>Bacillus glycinifermentans sp. nov., isolated from fermented soybean paste.</title>
        <authorList>
            <person name="Kim S.J."/>
            <person name="Dunlap C.A."/>
            <person name="Kwon S.W."/>
            <person name="Rooney A.P."/>
        </authorList>
    </citation>
    <scope>NUCLEOTIDE SEQUENCE [LARGE SCALE GENOMIC DNA]</scope>
    <source>
        <strain evidence="6 8">GO-13</strain>
    </source>
</reference>
<keyword evidence="4" id="KW-0474">Menaquinone biosynthesis</keyword>
<dbReference type="InterPro" id="IPR005801">
    <property type="entry name" value="ADC_synthase"/>
</dbReference>
<comment type="pathway">
    <text evidence="4">Quinol/quinone metabolism; 1,4-dihydroxy-2-naphthoate biosynthesis; 1,4-dihydroxy-2-naphthoate from chorismate: step 1/7.</text>
</comment>
<dbReference type="UniPathway" id="UPA01057">
    <property type="reaction ID" value="UER00163"/>
</dbReference>
<reference evidence="6" key="2">
    <citation type="submission" date="2015-10" db="EMBL/GenBank/DDBJ databases">
        <authorList>
            <person name="Gilbert D.G."/>
        </authorList>
    </citation>
    <scope>NUCLEOTIDE SEQUENCE</scope>
    <source>
        <strain evidence="6">GO-13</strain>
    </source>
</reference>
<dbReference type="GO" id="GO:0009234">
    <property type="term" value="P:menaquinone biosynthetic process"/>
    <property type="evidence" value="ECO:0007669"/>
    <property type="project" value="UniProtKB-UniRule"/>
</dbReference>
<comment type="catalytic activity">
    <reaction evidence="1 4">
        <text>chorismate = isochorismate</text>
        <dbReference type="Rhea" id="RHEA:18985"/>
        <dbReference type="ChEBI" id="CHEBI:29748"/>
        <dbReference type="ChEBI" id="CHEBI:29780"/>
        <dbReference type="EC" id="5.4.4.2"/>
    </reaction>
</comment>
<evidence type="ECO:0000259" key="5">
    <source>
        <dbReference type="Pfam" id="PF00425"/>
    </source>
</evidence>
<dbReference type="RefSeq" id="WP_048355295.1">
    <property type="nucleotide sequence ID" value="NZ_CP023481.1"/>
</dbReference>
<dbReference type="InterPro" id="IPR015890">
    <property type="entry name" value="Chorismate_C"/>
</dbReference>
<dbReference type="Proteomes" id="UP001341297">
    <property type="component" value="Unassembled WGS sequence"/>
</dbReference>
<feature type="binding site" evidence="4">
    <location>
        <position position="322"/>
    </location>
    <ligand>
        <name>Mg(2+)</name>
        <dbReference type="ChEBI" id="CHEBI:18420"/>
    </ligand>
</feature>
<accession>A0A0J6ECI5</accession>
<evidence type="ECO:0000256" key="3">
    <source>
        <dbReference type="ARBA" id="ARBA00023235"/>
    </source>
</evidence>
<evidence type="ECO:0000256" key="1">
    <source>
        <dbReference type="ARBA" id="ARBA00000799"/>
    </source>
</evidence>
<accession>A0A0J6DZM6</accession>